<dbReference type="PANTHER" id="PTHR40659:SF1">
    <property type="entry name" value="NICKEL_COBALT EFFLUX SYSTEM RCNA"/>
    <property type="match status" value="1"/>
</dbReference>
<feature type="region of interest" description="Disordered" evidence="14">
    <location>
        <begin position="296"/>
        <end position="362"/>
    </location>
</feature>
<accession>A0A1Z3HNQ6</accession>
<evidence type="ECO:0000313" key="15">
    <source>
        <dbReference type="EMBL" id="ASC71915.1"/>
    </source>
</evidence>
<protein>
    <recommendedName>
        <fullName evidence="13">Nickel/cobalt efflux system</fullName>
    </recommendedName>
</protein>
<comment type="function">
    <text evidence="1">Efflux system for nickel and cobalt.</text>
</comment>
<name>A0A1Z3HNQ6_9CYAN</name>
<keyword evidence="7 13" id="KW-0812">Transmembrane</keyword>
<dbReference type="GO" id="GO:0010045">
    <property type="term" value="P:response to nickel cation"/>
    <property type="evidence" value="ECO:0007669"/>
    <property type="project" value="TreeGrafter"/>
</dbReference>
<dbReference type="KEGG" id="hhg:XM38_028690"/>
<evidence type="ECO:0000256" key="6">
    <source>
        <dbReference type="ARBA" id="ARBA00022596"/>
    </source>
</evidence>
<keyword evidence="5" id="KW-1003">Cell membrane</keyword>
<dbReference type="EMBL" id="CP021983">
    <property type="protein sequence ID" value="ASC71915.1"/>
    <property type="molecule type" value="Genomic_DNA"/>
</dbReference>
<dbReference type="RefSeq" id="WP_187329406.1">
    <property type="nucleotide sequence ID" value="NZ_CP021983.2"/>
</dbReference>
<dbReference type="AlphaFoldDB" id="A0A1Z3HNQ6"/>
<dbReference type="InterPro" id="IPR011541">
    <property type="entry name" value="Ni/Co_transpt_high_affinity"/>
</dbReference>
<evidence type="ECO:0000313" key="16">
    <source>
        <dbReference type="Proteomes" id="UP000191901"/>
    </source>
</evidence>
<comment type="similarity">
    <text evidence="13">Belongs to the NiCoT transporter (TC 2.A.52) family.</text>
</comment>
<evidence type="ECO:0000256" key="12">
    <source>
        <dbReference type="ARBA" id="ARBA00023285"/>
    </source>
</evidence>
<evidence type="ECO:0000256" key="5">
    <source>
        <dbReference type="ARBA" id="ARBA00022475"/>
    </source>
</evidence>
<comment type="subcellular location">
    <subcellularLocation>
        <location evidence="2 13">Cell membrane</location>
        <topology evidence="2 13">Multi-pass membrane protein</topology>
    </subcellularLocation>
</comment>
<evidence type="ECO:0000256" key="9">
    <source>
        <dbReference type="ARBA" id="ARBA00023065"/>
    </source>
</evidence>
<keyword evidence="4 13" id="KW-0813">Transport</keyword>
<evidence type="ECO:0000256" key="13">
    <source>
        <dbReference type="RuleBase" id="RU362101"/>
    </source>
</evidence>
<feature type="transmembrane region" description="Helical" evidence="13">
    <location>
        <begin position="442"/>
        <end position="463"/>
    </location>
</feature>
<dbReference type="GO" id="GO:0046583">
    <property type="term" value="F:monoatomic cation efflux transmembrane transporter activity"/>
    <property type="evidence" value="ECO:0007669"/>
    <property type="project" value="TreeGrafter"/>
</dbReference>
<keyword evidence="9" id="KW-0406">Ion transport</keyword>
<feature type="compositionally biased region" description="Basic and acidic residues" evidence="14">
    <location>
        <begin position="315"/>
        <end position="332"/>
    </location>
</feature>
<keyword evidence="16" id="KW-1185">Reference proteome</keyword>
<evidence type="ECO:0000256" key="4">
    <source>
        <dbReference type="ARBA" id="ARBA00022448"/>
    </source>
</evidence>
<keyword evidence="6" id="KW-0533">Nickel</keyword>
<feature type="compositionally biased region" description="Basic residues" evidence="14">
    <location>
        <begin position="333"/>
        <end position="343"/>
    </location>
</feature>
<gene>
    <name evidence="15" type="primary">rcnA</name>
    <name evidence="15" type="ORF">XM38_028690</name>
</gene>
<feature type="transmembrane region" description="Helical" evidence="13">
    <location>
        <begin position="265"/>
        <end position="285"/>
    </location>
</feature>
<keyword evidence="3" id="KW-0171">Cobalt transport</keyword>
<feature type="transmembrane region" description="Helical" evidence="13">
    <location>
        <begin position="228"/>
        <end position="259"/>
    </location>
</feature>
<dbReference type="InterPro" id="IPR051224">
    <property type="entry name" value="NiCoT_RcnA"/>
</dbReference>
<evidence type="ECO:0000256" key="1">
    <source>
        <dbReference type="ARBA" id="ARBA00002510"/>
    </source>
</evidence>
<evidence type="ECO:0000256" key="7">
    <source>
        <dbReference type="ARBA" id="ARBA00022692"/>
    </source>
</evidence>
<keyword evidence="8 13" id="KW-1133">Transmembrane helix</keyword>
<dbReference type="Pfam" id="PF03824">
    <property type="entry name" value="NicO"/>
    <property type="match status" value="1"/>
</dbReference>
<dbReference type="Proteomes" id="UP000191901">
    <property type="component" value="Chromosome"/>
</dbReference>
<evidence type="ECO:0000256" key="8">
    <source>
        <dbReference type="ARBA" id="ARBA00022989"/>
    </source>
</evidence>
<evidence type="ECO:0000256" key="3">
    <source>
        <dbReference type="ARBA" id="ARBA00022426"/>
    </source>
</evidence>
<evidence type="ECO:0000256" key="11">
    <source>
        <dbReference type="ARBA" id="ARBA00023136"/>
    </source>
</evidence>
<feature type="transmembrane region" description="Helical" evidence="13">
    <location>
        <begin position="374"/>
        <end position="399"/>
    </location>
</feature>
<keyword evidence="10" id="KW-0921">Nickel transport</keyword>
<dbReference type="GO" id="GO:0005886">
    <property type="term" value="C:plasma membrane"/>
    <property type="evidence" value="ECO:0007669"/>
    <property type="project" value="UniProtKB-SubCell"/>
</dbReference>
<dbReference type="GO" id="GO:0015099">
    <property type="term" value="F:nickel cation transmembrane transporter activity"/>
    <property type="evidence" value="ECO:0007669"/>
    <property type="project" value="UniProtKB-UniRule"/>
</dbReference>
<feature type="transmembrane region" description="Helical" evidence="13">
    <location>
        <begin position="188"/>
        <end position="207"/>
    </location>
</feature>
<feature type="transmembrane region" description="Helical" evidence="13">
    <location>
        <begin position="405"/>
        <end position="430"/>
    </location>
</feature>
<dbReference type="GO" id="GO:0032025">
    <property type="term" value="P:response to cobalt ion"/>
    <property type="evidence" value="ECO:0007669"/>
    <property type="project" value="TreeGrafter"/>
</dbReference>
<evidence type="ECO:0000256" key="2">
    <source>
        <dbReference type="ARBA" id="ARBA00004651"/>
    </source>
</evidence>
<organism evidence="15 16">
    <name type="scientific">Halomicronema hongdechloris C2206</name>
    <dbReference type="NCBI Taxonomy" id="1641165"/>
    <lineage>
        <taxon>Bacteria</taxon>
        <taxon>Bacillati</taxon>
        <taxon>Cyanobacteriota</taxon>
        <taxon>Cyanophyceae</taxon>
        <taxon>Nodosilineales</taxon>
        <taxon>Nodosilineaceae</taxon>
        <taxon>Halomicronema</taxon>
    </lineage>
</organism>
<keyword evidence="12" id="KW-0170">Cobalt</keyword>
<keyword evidence="11 13" id="KW-0472">Membrane</keyword>
<proteinExistence type="inferred from homology"/>
<reference evidence="15 16" key="1">
    <citation type="journal article" date="2016" name="Biochim. Biophys. Acta">
        <title>Characterization of red-shifted phycobilisomes isolated from the chlorophyll f-containing cyanobacterium Halomicronema hongdechloris.</title>
        <authorList>
            <person name="Li Y."/>
            <person name="Lin Y."/>
            <person name="Garvey C.J."/>
            <person name="Birch D."/>
            <person name="Corkery R.W."/>
            <person name="Loughlin P.C."/>
            <person name="Scheer H."/>
            <person name="Willows R.D."/>
            <person name="Chen M."/>
        </authorList>
    </citation>
    <scope>NUCLEOTIDE SEQUENCE [LARGE SCALE GENOMIC DNA]</scope>
    <source>
        <strain evidence="15 16">C2206</strain>
    </source>
</reference>
<dbReference type="PANTHER" id="PTHR40659">
    <property type="entry name" value="NICKEL/COBALT EFFLUX SYSTEM RCNA"/>
    <property type="match status" value="1"/>
</dbReference>
<evidence type="ECO:0000256" key="10">
    <source>
        <dbReference type="ARBA" id="ARBA00023112"/>
    </source>
</evidence>
<dbReference type="GO" id="GO:0006824">
    <property type="term" value="P:cobalt ion transport"/>
    <property type="evidence" value="ECO:0007669"/>
    <property type="project" value="UniProtKB-KW"/>
</dbReference>
<sequence length="472" mass="50663">MLPKRHRYSLLSLLAGMIAIGLSLVTTSPSLAHWDDLAAAKLVVGDTEVQMTLTYPTRLTAFADDDGNGQLAVAEIDRHQTALQAFLGDRIALKDGLNRLGSLQVQSGEAFASPMLSAAPDSHSTLQLTYRWPDAMQGLVMNYTLFVPNAPEASCLATLVQGNELTTHVFTPQQPTFALMPGGLRFGAGTWLLPLIGAFVWGAVHSLSPGHGKTLIGAYLVGERATPLHAIFLAMTTTVTHTLGVIALGLVTLLAARYILPEQLYPWLSLISGSLVIAIGLNLLWQRRRRTTAVISGQVHSHGHDHAHAPHAQTHPHDPGHVHHHCHDAGGDRHHHPSHSHAHHPADHVHTHSRHTHSHLPLTTDSTPVTWRNLLMLGFSGGLVPCPAALVLLLGAIALGNTLSGLVLVLAFSLGLASVLTGLGLLLVYARQVFQRIPTPRLPLMQWLPAISALGITVIGIGISTRSILQIF</sequence>
<evidence type="ECO:0000256" key="14">
    <source>
        <dbReference type="SAM" id="MobiDB-lite"/>
    </source>
</evidence>